<dbReference type="SMART" id="SM01321">
    <property type="entry name" value="Y1_Tnp"/>
    <property type="match status" value="1"/>
</dbReference>
<dbReference type="EMBL" id="CP136600">
    <property type="protein sequence ID" value="WOH38938.1"/>
    <property type="molecule type" value="Genomic_DNA"/>
</dbReference>
<keyword evidence="3" id="KW-1185">Reference proteome</keyword>
<gene>
    <name evidence="2" type="ORF">RI844_06885</name>
</gene>
<dbReference type="SUPFAM" id="SSF143422">
    <property type="entry name" value="Transposase IS200-like"/>
    <property type="match status" value="1"/>
</dbReference>
<evidence type="ECO:0000259" key="1">
    <source>
        <dbReference type="SMART" id="SM01321"/>
    </source>
</evidence>
<sequence>MPRKPRIYLADKTSHIYLCGNNKQSCFYCTADYQYYSALLCKGLRKYKVLLHAYVLMENHIQLLLTPSCNKGIASLIQYISSSYVRYMNKKYQRSGSLFQGRHKASIIDADNYLLACMRFIESEPLKSGIISHLGHYPYSSYTQNAVHQQLSTPQVAVSPHSQYIHLGNNLLSRKSNYQKLFLHSSHQYLDTLIIERLMHNFPIGDQFFIKHIESLHHIKFNKMKPGRPSKPVKLMLPVIFC</sequence>
<feature type="domain" description="Transposase IS200-like" evidence="1">
    <location>
        <begin position="9"/>
        <end position="124"/>
    </location>
</feature>
<dbReference type="InterPro" id="IPR036515">
    <property type="entry name" value="Transposase_17_sf"/>
</dbReference>
<organism evidence="2 3">
    <name type="scientific">Thalassotalea fonticola</name>
    <dbReference type="NCBI Taxonomy" id="3065649"/>
    <lineage>
        <taxon>Bacteria</taxon>
        <taxon>Pseudomonadati</taxon>
        <taxon>Pseudomonadota</taxon>
        <taxon>Gammaproteobacteria</taxon>
        <taxon>Alteromonadales</taxon>
        <taxon>Colwelliaceae</taxon>
        <taxon>Thalassotalea</taxon>
    </lineage>
</organism>
<name>A0ABZ0GU91_9GAMM</name>
<evidence type="ECO:0000313" key="2">
    <source>
        <dbReference type="EMBL" id="WOH38938.1"/>
    </source>
</evidence>
<dbReference type="Proteomes" id="UP001301442">
    <property type="component" value="Chromosome"/>
</dbReference>
<reference evidence="2 3" key="1">
    <citation type="submission" date="2023-09" db="EMBL/GenBank/DDBJ databases">
        <authorList>
            <person name="Qi X."/>
        </authorList>
    </citation>
    <scope>NUCLEOTIDE SEQUENCE [LARGE SCALE GENOMIC DNA]</scope>
    <source>
        <strain evidence="2 3">S1-1</strain>
    </source>
</reference>
<dbReference type="PANTHER" id="PTHR34322">
    <property type="entry name" value="TRANSPOSASE, Y1_TNP DOMAIN-CONTAINING"/>
    <property type="match status" value="1"/>
</dbReference>
<dbReference type="PANTHER" id="PTHR34322:SF2">
    <property type="entry name" value="TRANSPOSASE IS200-LIKE DOMAIN-CONTAINING PROTEIN"/>
    <property type="match status" value="1"/>
</dbReference>
<dbReference type="Pfam" id="PF01797">
    <property type="entry name" value="Y1_Tnp"/>
    <property type="match status" value="1"/>
</dbReference>
<dbReference type="Gene3D" id="3.30.70.1290">
    <property type="entry name" value="Transposase IS200-like"/>
    <property type="match status" value="1"/>
</dbReference>
<evidence type="ECO:0000313" key="3">
    <source>
        <dbReference type="Proteomes" id="UP001301442"/>
    </source>
</evidence>
<dbReference type="RefSeq" id="WP_348397704.1">
    <property type="nucleotide sequence ID" value="NZ_CP136600.1"/>
</dbReference>
<protein>
    <submittedName>
        <fullName evidence="2">Transposase</fullName>
    </submittedName>
</protein>
<accession>A0ABZ0GU91</accession>
<proteinExistence type="predicted"/>
<dbReference type="InterPro" id="IPR002686">
    <property type="entry name" value="Transposase_17"/>
</dbReference>